<dbReference type="PROSITE" id="PS51178">
    <property type="entry name" value="PASTA"/>
    <property type="match status" value="1"/>
</dbReference>
<dbReference type="InterPro" id="IPR005543">
    <property type="entry name" value="PASTA_dom"/>
</dbReference>
<evidence type="ECO:0000259" key="2">
    <source>
        <dbReference type="PROSITE" id="PS51178"/>
    </source>
</evidence>
<protein>
    <submittedName>
        <fullName evidence="3">Penicillin-binding protein</fullName>
    </submittedName>
</protein>
<accession>A0A1V9FBR8</accession>
<name>A0A1V9FBR8_9BACT</name>
<comment type="caution">
    <text evidence="3">The sequence shown here is derived from an EMBL/GenBank/DDBJ whole genome shotgun (WGS) entry which is preliminary data.</text>
</comment>
<evidence type="ECO:0000313" key="3">
    <source>
        <dbReference type="EMBL" id="OQP55808.1"/>
    </source>
</evidence>
<dbReference type="Proteomes" id="UP000192610">
    <property type="component" value="Unassembled WGS sequence"/>
</dbReference>
<dbReference type="STRING" id="354355.SAMN05660816_06626"/>
<dbReference type="Pfam" id="PF03793">
    <property type="entry name" value="PASTA"/>
    <property type="match status" value="3"/>
</dbReference>
<evidence type="ECO:0000313" key="4">
    <source>
        <dbReference type="Proteomes" id="UP000192610"/>
    </source>
</evidence>
<dbReference type="SMART" id="SM00740">
    <property type="entry name" value="PASTA"/>
    <property type="match status" value="3"/>
</dbReference>
<sequence>MTGKPLWVHLLVGLGIIVLLIVVFLQSLYWITRHDKTLTIPAVTGKSYADARKILESKGFEVEFQDSIYNDTAKPLSVLRQFPEAEALVKVNRTVYLTINKSIAPLIEMPSLEGLSFRSAEISLNQYSLKLEDTMYRMDFAKNSVLEQQYNGDRIKAGTKIPQGSKITLILGSGLGHEDFSVPDLVGLTYNDAKVLLESNGLSVGTVIPSIDSSAFVGRQTPEHMTPDGRVNRIRQGQTVDLWLQRDKPVKATTVPEVPQQQP</sequence>
<dbReference type="EMBL" id="LVXG01000002">
    <property type="protein sequence ID" value="OQP55808.1"/>
    <property type="molecule type" value="Genomic_DNA"/>
</dbReference>
<keyword evidence="1" id="KW-0472">Membrane</keyword>
<reference evidence="4" key="1">
    <citation type="submission" date="2016-04" db="EMBL/GenBank/DDBJ databases">
        <authorList>
            <person name="Chen L."/>
            <person name="Zhuang W."/>
            <person name="Wang G."/>
        </authorList>
    </citation>
    <scope>NUCLEOTIDE SEQUENCE [LARGE SCALE GENOMIC DNA]</scope>
    <source>
        <strain evidence="4">17621</strain>
    </source>
</reference>
<gene>
    <name evidence="3" type="ORF">A4H97_19605</name>
</gene>
<evidence type="ECO:0000256" key="1">
    <source>
        <dbReference type="SAM" id="Phobius"/>
    </source>
</evidence>
<keyword evidence="4" id="KW-1185">Reference proteome</keyword>
<organism evidence="3 4">
    <name type="scientific">Niastella yeongjuensis</name>
    <dbReference type="NCBI Taxonomy" id="354355"/>
    <lineage>
        <taxon>Bacteria</taxon>
        <taxon>Pseudomonadati</taxon>
        <taxon>Bacteroidota</taxon>
        <taxon>Chitinophagia</taxon>
        <taxon>Chitinophagales</taxon>
        <taxon>Chitinophagaceae</taxon>
        <taxon>Niastella</taxon>
    </lineage>
</organism>
<dbReference type="Gene3D" id="3.30.10.20">
    <property type="match status" value="3"/>
</dbReference>
<proteinExistence type="predicted"/>
<dbReference type="RefSeq" id="WP_081197009.1">
    <property type="nucleotide sequence ID" value="NZ_FOCZ01000022.1"/>
</dbReference>
<dbReference type="CDD" id="cd06577">
    <property type="entry name" value="PASTA_pknB"/>
    <property type="match status" value="3"/>
</dbReference>
<feature type="domain" description="PASTA" evidence="2">
    <location>
        <begin position="35"/>
        <end position="101"/>
    </location>
</feature>
<keyword evidence="1" id="KW-1133">Transmembrane helix</keyword>
<keyword evidence="1" id="KW-0812">Transmembrane</keyword>
<dbReference type="OrthoDB" id="9803895at2"/>
<feature type="transmembrane region" description="Helical" evidence="1">
    <location>
        <begin position="6"/>
        <end position="31"/>
    </location>
</feature>
<dbReference type="AlphaFoldDB" id="A0A1V9FBR8"/>